<proteinExistence type="predicted"/>
<protein>
    <submittedName>
        <fullName evidence="2">SEFIR domain-containing protein</fullName>
    </submittedName>
</protein>
<accession>A0A495XRW0</accession>
<dbReference type="EMBL" id="RBXR01000001">
    <property type="protein sequence ID" value="RKT74408.1"/>
    <property type="molecule type" value="Genomic_DNA"/>
</dbReference>
<organism evidence="2 3">
    <name type="scientific">Saccharothrix variisporea</name>
    <dbReference type="NCBI Taxonomy" id="543527"/>
    <lineage>
        <taxon>Bacteria</taxon>
        <taxon>Bacillati</taxon>
        <taxon>Actinomycetota</taxon>
        <taxon>Actinomycetes</taxon>
        <taxon>Pseudonocardiales</taxon>
        <taxon>Pseudonocardiaceae</taxon>
        <taxon>Saccharothrix</taxon>
    </lineage>
</organism>
<name>A0A495XRW0_9PSEU</name>
<keyword evidence="3" id="KW-1185">Reference proteome</keyword>
<dbReference type="PROSITE" id="PS51534">
    <property type="entry name" value="SEFIR"/>
    <property type="match status" value="1"/>
</dbReference>
<comment type="caution">
    <text evidence="2">The sequence shown here is derived from an EMBL/GenBank/DDBJ whole genome shotgun (WGS) entry which is preliminary data.</text>
</comment>
<evidence type="ECO:0000313" key="2">
    <source>
        <dbReference type="EMBL" id="RKT74408.1"/>
    </source>
</evidence>
<dbReference type="InterPro" id="IPR027417">
    <property type="entry name" value="P-loop_NTPase"/>
</dbReference>
<reference evidence="2 3" key="1">
    <citation type="submission" date="2018-10" db="EMBL/GenBank/DDBJ databases">
        <title>Sequencing the genomes of 1000 actinobacteria strains.</title>
        <authorList>
            <person name="Klenk H.-P."/>
        </authorList>
    </citation>
    <scope>NUCLEOTIDE SEQUENCE [LARGE SCALE GENOMIC DNA]</scope>
    <source>
        <strain evidence="2 3">DSM 43911</strain>
    </source>
</reference>
<dbReference type="InterPro" id="IPR003593">
    <property type="entry name" value="AAA+_ATPase"/>
</dbReference>
<evidence type="ECO:0000259" key="1">
    <source>
        <dbReference type="PROSITE" id="PS51534"/>
    </source>
</evidence>
<dbReference type="RefSeq" id="WP_170199950.1">
    <property type="nucleotide sequence ID" value="NZ_JBIUBA010000003.1"/>
</dbReference>
<dbReference type="SUPFAM" id="SSF52540">
    <property type="entry name" value="P-loop containing nucleoside triphosphate hydrolases"/>
    <property type="match status" value="1"/>
</dbReference>
<feature type="domain" description="SEFIR" evidence="1">
    <location>
        <begin position="11"/>
        <end position="149"/>
    </location>
</feature>
<dbReference type="InterPro" id="IPR013568">
    <property type="entry name" value="SEFIR_dom"/>
</dbReference>
<dbReference type="Gene3D" id="3.40.50.11530">
    <property type="match status" value="1"/>
</dbReference>
<dbReference type="AlphaFoldDB" id="A0A495XRW0"/>
<dbReference type="Proteomes" id="UP000272729">
    <property type="component" value="Unassembled WGS sequence"/>
</dbReference>
<dbReference type="SMART" id="SM00382">
    <property type="entry name" value="AAA"/>
    <property type="match status" value="1"/>
</dbReference>
<gene>
    <name evidence="2" type="ORF">DFJ66_7763</name>
</gene>
<dbReference type="Pfam" id="PF08357">
    <property type="entry name" value="SEFIR"/>
    <property type="match status" value="1"/>
</dbReference>
<sequence>MTIGDASGPAPPRVLISYAKDNEQHVGRVLEFADLLRRQAGIDVVLDLWARNEHRDWSEWYAAEFDAASYVLVVGSPEYRRISERPVSSDTVTALQISMLKQRLYGDRDRWLRKVLPVVLTDGRLDHLPDFVSPATVRPFAVPRITLAAVEELCRVLTSQPAHLEPALGGTAGDPPRVVAEDRASLEPATLSPVVRADLLDSALAWRGKRSGEGRVVLLLTGEGGVGKSVLLGQYLDRVERGGGAVVLVSAASVPPALALDEPSTVDRALGVAAHDEWGAAGLLALLRRLRDAHGAVTLLVDTLDLLLNKRTTAPLASVLARALEVGDVVSTCRTEEFGRHLSDARAVPRLAGRMVDFPVPPLTEPEIMAWAGGHVACLGGSTAEQTAFLESLAGGLRSSGSLRQVCALPVRLALTCQVFGRERHVPEDLTVTGLYRAYWDLRISRDLAGAGRVKEQAALDVAAQVVDESGGIALRVYKSMLDGVDDKGLRMLASEGVLRDRGASWEFFHQTFAEYGHARWLLTRGTRSAEVERFTARVAGGQTSLWPIATSLLLQADDDEYREFAQSVPADTLDGVKCHTLGALQRTTPDALANLLSGMSEQPDRLRVAVPALGDAPARHIPQSVTAVGHALLRHPDTLAGVSVAALVSLLARVDDATLLGTALDDLIAARAKLPDDAWDHYAERLLDTQGAASARVRAGALERYPSVGQLGRRAVLRMHLARARRLRDAEIVRLAHVALVRECPPLTDPEAEAVVRLLWSSPGVRADRGWRTWADVLSDDLAAGWNNGQVKYVVARADEDPVVAAEVVDDLVLGRARVWEAHVNVFDQLARRQPRATAARLLRHPAPTHRPALNAIAQCTRVFATELDRDTRARLAAWLRPARESEPRSMWRTAVSLATDDVAVHRVLLKEAAGAELPPALRNKLVLSWYTNTPRPALDDLLAELRELTGDATGDLVPVRARLEGRVVDTDGDARDWVRRCVLDGPSSVAAGAAVKTIADTLPELSPALARWAVALLATRHVDAAERLARLLRTHTSALVEPAPEVVATALDRMEVAARVAGSTNLSRALVALVTAIDRHRPLPPAEVRRVHATICSRLPLIGADVGRDTDPSAAFRDLTTFTGAVTARRLPTDEVRSLVDAVLRTLDTRGLGQKIDHDVIGLLRGFTARDPRAVDWLEDLFDAADPVVQLAIAETFLALDGGAAAGGRAARLKDRPRCPPAVAALLVTKLRT</sequence>
<evidence type="ECO:0000313" key="3">
    <source>
        <dbReference type="Proteomes" id="UP000272729"/>
    </source>
</evidence>